<feature type="domain" description="DUF7373" evidence="2">
    <location>
        <begin position="51"/>
        <end position="245"/>
    </location>
</feature>
<organism evidence="4 5">
    <name type="scientific">Nocardia asteroides NBRC 15531</name>
    <dbReference type="NCBI Taxonomy" id="1110697"/>
    <lineage>
        <taxon>Bacteria</taxon>
        <taxon>Bacillati</taxon>
        <taxon>Actinomycetota</taxon>
        <taxon>Actinomycetes</taxon>
        <taxon>Mycobacteriales</taxon>
        <taxon>Nocardiaceae</taxon>
        <taxon>Nocardia</taxon>
    </lineage>
</organism>
<dbReference type="GeneID" id="91515246"/>
<dbReference type="PROSITE" id="PS51257">
    <property type="entry name" value="PROKAR_LIPOPROTEIN"/>
    <property type="match status" value="1"/>
</dbReference>
<protein>
    <recommendedName>
        <fullName evidence="6">Secreted protein</fullName>
    </recommendedName>
</protein>
<proteinExistence type="predicted"/>
<dbReference type="RefSeq" id="WP_022567317.1">
    <property type="nucleotide sequence ID" value="NZ_BAFO02000035.1"/>
</dbReference>
<feature type="domain" description="DUF7373" evidence="3">
    <location>
        <begin position="250"/>
        <end position="393"/>
    </location>
</feature>
<sequence length="396" mass="42880">MRLESRLAVALLTLAITSGCGSAGGSQESAIDTSLLETGNYQSVPRNPNESKPDQSGLAIEASRLGAAMPIPYDIDSSYGFQSQSNSQVRVTPTIPMSLARVDKEEFGHFTSGLRVGWSTSGHRRLNSTVGRQAFLYNFLFETPVEAESAMNRIIDEQQRIPSQYDSAVGIPSFPKARTNWSVTTLDSWMAHGAMILGVRVVDLLGGPPNPDPSVEFAAKAYSTMIDMVAQYTPTPAVELPELPIDIDQMLSRTLPGEPDDQIGGIPDGAVEPVQAAIAREHRPGTTKPALAAAGVDLVSTEAHTTVYRAKDSASATQLMHALLEPNGDYRNPVDSPRHLPIAKCYERKDDKGPPQVDRPVCFVVFDRYLAQVHGSKIQDLHQKTAAQYKLLAAGR</sequence>
<dbReference type="Pfam" id="PF24092">
    <property type="entry name" value="DUF7373_C"/>
    <property type="match status" value="1"/>
</dbReference>
<name>U5EBR8_NOCAS</name>
<dbReference type="EMBL" id="BAFO02000035">
    <property type="protein sequence ID" value="GAD87567.1"/>
    <property type="molecule type" value="Genomic_DNA"/>
</dbReference>
<evidence type="ECO:0008006" key="6">
    <source>
        <dbReference type="Google" id="ProtNLM"/>
    </source>
</evidence>
<feature type="signal peptide" evidence="1">
    <location>
        <begin position="1"/>
        <end position="23"/>
    </location>
</feature>
<evidence type="ECO:0000256" key="1">
    <source>
        <dbReference type="SAM" id="SignalP"/>
    </source>
</evidence>
<dbReference type="Pfam" id="PF24088">
    <property type="entry name" value="DUF7373"/>
    <property type="match status" value="1"/>
</dbReference>
<dbReference type="OrthoDB" id="4515194at2"/>
<accession>U5EBR8</accession>
<dbReference type="InterPro" id="IPR056463">
    <property type="entry name" value="DUF7373_C"/>
</dbReference>
<dbReference type="STRING" id="1824.SAMN05444423_103291"/>
<keyword evidence="1" id="KW-0732">Signal</keyword>
<dbReference type="eggNOG" id="ENOG5030226">
    <property type="taxonomic scope" value="Bacteria"/>
</dbReference>
<dbReference type="InterPro" id="IPR055797">
    <property type="entry name" value="DUF7373"/>
</dbReference>
<evidence type="ECO:0000313" key="4">
    <source>
        <dbReference type="EMBL" id="GAD87567.1"/>
    </source>
</evidence>
<keyword evidence="5" id="KW-1185">Reference proteome</keyword>
<dbReference type="AlphaFoldDB" id="U5EBR8"/>
<reference evidence="4 5" key="1">
    <citation type="journal article" date="2014" name="BMC Genomics">
        <title>Genome based analysis of type-I polyketide synthase and nonribosomal peptide synthetase gene clusters in seven strains of five representative Nocardia species.</title>
        <authorList>
            <person name="Komaki H."/>
            <person name="Ichikawa N."/>
            <person name="Hosoyama A."/>
            <person name="Takahashi-Nakaguchi A."/>
            <person name="Matsuzawa T."/>
            <person name="Suzuki K."/>
            <person name="Fujita N."/>
            <person name="Gonoi T."/>
        </authorList>
    </citation>
    <scope>NUCLEOTIDE SEQUENCE [LARGE SCALE GENOMIC DNA]</scope>
    <source>
        <strain evidence="4 5">NBRC 15531</strain>
    </source>
</reference>
<comment type="caution">
    <text evidence="4">The sequence shown here is derived from an EMBL/GenBank/DDBJ whole genome shotgun (WGS) entry which is preliminary data.</text>
</comment>
<evidence type="ECO:0000259" key="2">
    <source>
        <dbReference type="Pfam" id="PF24088"/>
    </source>
</evidence>
<gene>
    <name evidence="4" type="ORF">NCAST_35_00900</name>
</gene>
<dbReference type="Proteomes" id="UP000017048">
    <property type="component" value="Unassembled WGS sequence"/>
</dbReference>
<feature type="chain" id="PRO_5039140801" description="Secreted protein" evidence="1">
    <location>
        <begin position="24"/>
        <end position="396"/>
    </location>
</feature>
<evidence type="ECO:0000313" key="5">
    <source>
        <dbReference type="Proteomes" id="UP000017048"/>
    </source>
</evidence>
<evidence type="ECO:0000259" key="3">
    <source>
        <dbReference type="Pfam" id="PF24092"/>
    </source>
</evidence>